<dbReference type="EMBL" id="AMFJ01036104">
    <property type="protein sequence ID" value="EKD25247.1"/>
    <property type="molecule type" value="Genomic_DNA"/>
</dbReference>
<proteinExistence type="predicted"/>
<dbReference type="AlphaFoldDB" id="K1XJ75"/>
<protein>
    <submittedName>
        <fullName evidence="1">Uncharacterized protein</fullName>
    </submittedName>
</protein>
<evidence type="ECO:0000313" key="1">
    <source>
        <dbReference type="EMBL" id="EKD25247.1"/>
    </source>
</evidence>
<gene>
    <name evidence="1" type="ORF">ACD_80C00097G0009</name>
</gene>
<accession>K1XJ75</accession>
<sequence>MSITAKHKKNPSLKDFLNIIKWCHSERSEEYNLYYILRFTQDDIFFNLSTCNTI</sequence>
<comment type="caution">
    <text evidence="1">The sequence shown here is derived from an EMBL/GenBank/DDBJ whole genome shotgun (WGS) entry which is preliminary data.</text>
</comment>
<name>K1XJ75_9BACT</name>
<organism evidence="1">
    <name type="scientific">uncultured bacterium</name>
    <name type="common">gcode 4</name>
    <dbReference type="NCBI Taxonomy" id="1234023"/>
    <lineage>
        <taxon>Bacteria</taxon>
        <taxon>environmental samples</taxon>
    </lineage>
</organism>
<reference evidence="1" key="1">
    <citation type="journal article" date="2012" name="Science">
        <title>Fermentation, hydrogen, and sulfur metabolism in multiple uncultivated bacterial phyla.</title>
        <authorList>
            <person name="Wrighton K.C."/>
            <person name="Thomas B.C."/>
            <person name="Sharon I."/>
            <person name="Miller C.S."/>
            <person name="Castelle C.J."/>
            <person name="VerBerkmoes N.C."/>
            <person name="Wilkins M.J."/>
            <person name="Hettich R.L."/>
            <person name="Lipton M.S."/>
            <person name="Williams K.H."/>
            <person name="Long P.E."/>
            <person name="Banfield J.F."/>
        </authorList>
    </citation>
    <scope>NUCLEOTIDE SEQUENCE [LARGE SCALE GENOMIC DNA]</scope>
</reference>